<dbReference type="SUPFAM" id="SSF46626">
    <property type="entry name" value="Cytochrome c"/>
    <property type="match status" value="2"/>
</dbReference>
<dbReference type="AlphaFoldDB" id="A0A5J6LK54"/>
<evidence type="ECO:0000256" key="8">
    <source>
        <dbReference type="PIRSR" id="PIRSR000294-1"/>
    </source>
</evidence>
<dbReference type="Pfam" id="PF03150">
    <property type="entry name" value="CCP_MauG"/>
    <property type="match status" value="1"/>
</dbReference>
<dbReference type="InterPro" id="IPR026259">
    <property type="entry name" value="MauG/Cytc_peroxidase"/>
</dbReference>
<keyword evidence="2 8" id="KW-0349">Heme</keyword>
<reference evidence="12 13" key="1">
    <citation type="submission" date="2019-09" db="EMBL/GenBank/DDBJ databases">
        <title>Nitrincola iocasae sp. nov., a bacterium isolated from the sediment collected at a cold seep field in South China Sea.</title>
        <authorList>
            <person name="Zhang H."/>
            <person name="Wang H."/>
            <person name="Li C."/>
        </authorList>
    </citation>
    <scope>NUCLEOTIDE SEQUENCE [LARGE SCALE GENOMIC DNA]</scope>
    <source>
        <strain evidence="12 13">KXZD1103</strain>
    </source>
</reference>
<comment type="PTM">
    <text evidence="8">Binds 2 heme groups per subunit.</text>
</comment>
<evidence type="ECO:0000256" key="10">
    <source>
        <dbReference type="SAM" id="SignalP"/>
    </source>
</evidence>
<evidence type="ECO:0000256" key="7">
    <source>
        <dbReference type="ARBA" id="ARBA00023004"/>
    </source>
</evidence>
<dbReference type="InterPro" id="IPR036909">
    <property type="entry name" value="Cyt_c-like_dom_sf"/>
</dbReference>
<accession>A0A5J6LK54</accession>
<evidence type="ECO:0000256" key="1">
    <source>
        <dbReference type="ARBA" id="ARBA00004418"/>
    </source>
</evidence>
<comment type="subcellular location">
    <subcellularLocation>
        <location evidence="1">Periplasm</location>
    </subcellularLocation>
</comment>
<dbReference type="InterPro" id="IPR051395">
    <property type="entry name" value="Cytochrome_c_Peroxidase/MauG"/>
</dbReference>
<sequence length="401" mass="44073">MKKVNVVNLCGLALLLAAYSVLMLPALAEDSVVTGALSKKEQLGQSLFFDPGLSQTRSQSCATCHAPDKGFSDHRGEGVAAAVSLGDDGKSLGDRNAPAIGYAAFIPPFHRNADGVYVGGQFWDGRASTLTDQAEGPPLNPIEMALPDKQTLVARLEQNPVYQQLFTEVYGNDIFNNADSAYRAAADAIASFEQTSMFAPFDSKYDRYLRGEVSLTPEEDLGMTLFFSQQFTNCNLCHQLQSLPGSEQETFSNYEFHNIGVPENTALRALNAVQTPDEGLLAHPEVTDPQQRGKFKTPTLRNVAVTAPYMHNGVFKDLRTVVLFYNKHNSRKVSMQINPETGEPWQEPEIAENISLEELETGPGLDDRRIDALVAFLETLTDQRYEHLLASPQGLEPRSDP</sequence>
<dbReference type="InterPro" id="IPR009056">
    <property type="entry name" value="Cyt_c-like_dom"/>
</dbReference>
<feature type="binding site" description="covalent" evidence="8">
    <location>
        <position position="61"/>
    </location>
    <ligand>
        <name>heme c</name>
        <dbReference type="ChEBI" id="CHEBI:61717"/>
        <label>1</label>
    </ligand>
</feature>
<dbReference type="Proteomes" id="UP000325606">
    <property type="component" value="Chromosome"/>
</dbReference>
<protein>
    <submittedName>
        <fullName evidence="12">Methylamine utilization protein MauG</fullName>
    </submittedName>
</protein>
<dbReference type="PANTHER" id="PTHR30600">
    <property type="entry name" value="CYTOCHROME C PEROXIDASE-RELATED"/>
    <property type="match status" value="1"/>
</dbReference>
<keyword evidence="4 10" id="KW-0732">Signal</keyword>
<proteinExistence type="predicted"/>
<keyword evidence="7 9" id="KW-0408">Iron</keyword>
<dbReference type="RefSeq" id="WP_151059254.1">
    <property type="nucleotide sequence ID" value="NZ_CP044222.1"/>
</dbReference>
<evidence type="ECO:0000256" key="5">
    <source>
        <dbReference type="ARBA" id="ARBA00022764"/>
    </source>
</evidence>
<dbReference type="PIRSF" id="PIRSF000294">
    <property type="entry name" value="Cytochrome-c_peroxidase"/>
    <property type="match status" value="1"/>
</dbReference>
<dbReference type="Gene3D" id="1.10.760.10">
    <property type="entry name" value="Cytochrome c-like domain"/>
    <property type="match status" value="2"/>
</dbReference>
<feature type="binding site" description="covalent" evidence="8">
    <location>
        <position position="64"/>
    </location>
    <ligand>
        <name>heme c</name>
        <dbReference type="ChEBI" id="CHEBI:61717"/>
        <label>1</label>
    </ligand>
</feature>
<dbReference type="GO" id="GO:0042597">
    <property type="term" value="C:periplasmic space"/>
    <property type="evidence" value="ECO:0007669"/>
    <property type="project" value="UniProtKB-SubCell"/>
</dbReference>
<evidence type="ECO:0000256" key="2">
    <source>
        <dbReference type="ARBA" id="ARBA00022617"/>
    </source>
</evidence>
<dbReference type="GO" id="GO:0046872">
    <property type="term" value="F:metal ion binding"/>
    <property type="evidence" value="ECO:0007669"/>
    <property type="project" value="UniProtKB-KW"/>
</dbReference>
<feature type="domain" description="Cytochrome c" evidence="11">
    <location>
        <begin position="217"/>
        <end position="381"/>
    </location>
</feature>
<dbReference type="KEGG" id="nik:F5I99_15350"/>
<feature type="binding site" description="covalent" evidence="8">
    <location>
        <position position="234"/>
    </location>
    <ligand>
        <name>heme c</name>
        <dbReference type="ChEBI" id="CHEBI:61717"/>
        <label>2</label>
    </ligand>
</feature>
<dbReference type="PROSITE" id="PS51007">
    <property type="entry name" value="CYTC"/>
    <property type="match status" value="2"/>
</dbReference>
<feature type="binding site" description="axial binding residue" evidence="9">
    <location>
        <position position="238"/>
    </location>
    <ligand>
        <name>heme c</name>
        <dbReference type="ChEBI" id="CHEBI:61717"/>
        <label>2</label>
    </ligand>
    <ligandPart>
        <name>Fe</name>
        <dbReference type="ChEBI" id="CHEBI:18248"/>
    </ligandPart>
</feature>
<keyword evidence="5" id="KW-0574">Periplasm</keyword>
<evidence type="ECO:0000256" key="3">
    <source>
        <dbReference type="ARBA" id="ARBA00022723"/>
    </source>
</evidence>
<feature type="domain" description="Cytochrome c" evidence="11">
    <location>
        <begin position="39"/>
        <end position="160"/>
    </location>
</feature>
<evidence type="ECO:0000256" key="4">
    <source>
        <dbReference type="ARBA" id="ARBA00022729"/>
    </source>
</evidence>
<dbReference type="EMBL" id="CP044222">
    <property type="protein sequence ID" value="QEW08642.1"/>
    <property type="molecule type" value="Genomic_DNA"/>
</dbReference>
<evidence type="ECO:0000259" key="11">
    <source>
        <dbReference type="PROSITE" id="PS51007"/>
    </source>
</evidence>
<keyword evidence="3 9" id="KW-0479">Metal-binding</keyword>
<evidence type="ECO:0000313" key="13">
    <source>
        <dbReference type="Proteomes" id="UP000325606"/>
    </source>
</evidence>
<feature type="signal peptide" evidence="10">
    <location>
        <begin position="1"/>
        <end position="28"/>
    </location>
</feature>
<evidence type="ECO:0000256" key="9">
    <source>
        <dbReference type="PIRSR" id="PIRSR000294-2"/>
    </source>
</evidence>
<name>A0A5J6LK54_9GAMM</name>
<feature type="binding site" description="covalent" evidence="8">
    <location>
        <position position="237"/>
    </location>
    <ligand>
        <name>heme c</name>
        <dbReference type="ChEBI" id="CHEBI:61717"/>
        <label>2</label>
    </ligand>
</feature>
<dbReference type="GO" id="GO:0009055">
    <property type="term" value="F:electron transfer activity"/>
    <property type="evidence" value="ECO:0007669"/>
    <property type="project" value="InterPro"/>
</dbReference>
<gene>
    <name evidence="12" type="ORF">F5I99_15350</name>
</gene>
<evidence type="ECO:0000256" key="6">
    <source>
        <dbReference type="ARBA" id="ARBA00023002"/>
    </source>
</evidence>
<dbReference type="GO" id="GO:0004130">
    <property type="term" value="F:cytochrome-c peroxidase activity"/>
    <property type="evidence" value="ECO:0007669"/>
    <property type="project" value="TreeGrafter"/>
</dbReference>
<comment type="cofactor">
    <cofactor evidence="8">
        <name>heme</name>
        <dbReference type="ChEBI" id="CHEBI:30413"/>
    </cofactor>
    <text evidence="8">Binds 2 heme groups.</text>
</comment>
<feature type="binding site" description="axial binding residue" evidence="9">
    <location>
        <position position="65"/>
    </location>
    <ligand>
        <name>heme c</name>
        <dbReference type="ChEBI" id="CHEBI:61717"/>
        <label>1</label>
    </ligand>
    <ligandPart>
        <name>Fe</name>
        <dbReference type="ChEBI" id="CHEBI:18248"/>
    </ligandPart>
</feature>
<dbReference type="PANTHER" id="PTHR30600:SF10">
    <property type="entry name" value="BLL6722 PROTEIN"/>
    <property type="match status" value="1"/>
</dbReference>
<evidence type="ECO:0000313" key="12">
    <source>
        <dbReference type="EMBL" id="QEW08642.1"/>
    </source>
</evidence>
<feature type="chain" id="PRO_5023928562" evidence="10">
    <location>
        <begin position="29"/>
        <end position="401"/>
    </location>
</feature>
<keyword evidence="6" id="KW-0560">Oxidoreductase</keyword>
<keyword evidence="13" id="KW-1185">Reference proteome</keyword>
<dbReference type="InterPro" id="IPR004852">
    <property type="entry name" value="Di-haem_cyt_c_peroxidsae"/>
</dbReference>
<organism evidence="12 13">
    <name type="scientific">Nitrincola iocasae</name>
    <dbReference type="NCBI Taxonomy" id="2614693"/>
    <lineage>
        <taxon>Bacteria</taxon>
        <taxon>Pseudomonadati</taxon>
        <taxon>Pseudomonadota</taxon>
        <taxon>Gammaproteobacteria</taxon>
        <taxon>Oceanospirillales</taxon>
        <taxon>Oceanospirillaceae</taxon>
        <taxon>Nitrincola</taxon>
    </lineage>
</organism>
<dbReference type="GO" id="GO:0020037">
    <property type="term" value="F:heme binding"/>
    <property type="evidence" value="ECO:0007669"/>
    <property type="project" value="InterPro"/>
</dbReference>